<evidence type="ECO:0000256" key="2">
    <source>
        <dbReference type="HAMAP-Rule" id="MF_00048"/>
    </source>
</evidence>
<accession>A0A939HLD2</accession>
<proteinExistence type="inferred from homology"/>
<dbReference type="Proteomes" id="UP000664073">
    <property type="component" value="Unassembled WGS sequence"/>
</dbReference>
<dbReference type="HAMAP" id="MF_00048">
    <property type="entry name" value="UPF0102"/>
    <property type="match status" value="1"/>
</dbReference>
<sequence length="139" mass="15926">MHNQAAGQAKASLSRTTTIKTTRGRAAYQDGFAAEENACTLLAKAGWTILLRRVRTRRGEIDIVARKATAICFVEVKKRRSLQDAAFSLSSAQSQRLFRAAECVLQQNPHWRYQELRFDLIIQDDQGRTEWLEDIIRQF</sequence>
<keyword evidence="4" id="KW-1185">Reference proteome</keyword>
<name>A0A939HLD2_9PROT</name>
<dbReference type="InterPro" id="IPR011335">
    <property type="entry name" value="Restrct_endonuc-II-like"/>
</dbReference>
<gene>
    <name evidence="3" type="ORF">J2D77_03305</name>
</gene>
<comment type="similarity">
    <text evidence="1 2">Belongs to the UPF0102 family.</text>
</comment>
<evidence type="ECO:0000313" key="4">
    <source>
        <dbReference type="Proteomes" id="UP000664073"/>
    </source>
</evidence>
<dbReference type="InterPro" id="IPR003509">
    <property type="entry name" value="UPF0102_YraN-like"/>
</dbReference>
<dbReference type="SUPFAM" id="SSF52980">
    <property type="entry name" value="Restriction endonuclease-like"/>
    <property type="match status" value="1"/>
</dbReference>
<reference evidence="3" key="1">
    <citation type="submission" date="2021-03" db="EMBL/GenBank/DDBJ databases">
        <title>The complete genome sequence of Acetobacter sp. TBRC 12339.</title>
        <authorList>
            <person name="Charoenyingcharoen P."/>
            <person name="Yukphan P."/>
        </authorList>
    </citation>
    <scope>NUCLEOTIDE SEQUENCE</scope>
    <source>
        <strain evidence="3">TBRC 12339</strain>
    </source>
</reference>
<organism evidence="3 4">
    <name type="scientific">Acetobacter garciniae</name>
    <dbReference type="NCBI Taxonomy" id="2817435"/>
    <lineage>
        <taxon>Bacteria</taxon>
        <taxon>Pseudomonadati</taxon>
        <taxon>Pseudomonadota</taxon>
        <taxon>Alphaproteobacteria</taxon>
        <taxon>Acetobacterales</taxon>
        <taxon>Acetobacteraceae</taxon>
        <taxon>Acetobacter</taxon>
    </lineage>
</organism>
<dbReference type="Pfam" id="PF02021">
    <property type="entry name" value="UPF0102"/>
    <property type="match status" value="1"/>
</dbReference>
<dbReference type="AlphaFoldDB" id="A0A939HLD2"/>
<evidence type="ECO:0000313" key="3">
    <source>
        <dbReference type="EMBL" id="MBO1324186.1"/>
    </source>
</evidence>
<dbReference type="PANTHER" id="PTHR34039:SF1">
    <property type="entry name" value="UPF0102 PROTEIN YRAN"/>
    <property type="match status" value="1"/>
</dbReference>
<comment type="caution">
    <text evidence="3">The sequence shown here is derived from an EMBL/GenBank/DDBJ whole genome shotgun (WGS) entry which is preliminary data.</text>
</comment>
<protein>
    <recommendedName>
        <fullName evidence="2">UPF0102 protein J2D77_03305</fullName>
    </recommendedName>
</protein>
<dbReference type="Gene3D" id="3.40.1350.10">
    <property type="match status" value="1"/>
</dbReference>
<dbReference type="EMBL" id="JAFVMH010000001">
    <property type="protein sequence ID" value="MBO1324186.1"/>
    <property type="molecule type" value="Genomic_DNA"/>
</dbReference>
<dbReference type="GO" id="GO:0003676">
    <property type="term" value="F:nucleic acid binding"/>
    <property type="evidence" value="ECO:0007669"/>
    <property type="project" value="InterPro"/>
</dbReference>
<evidence type="ECO:0000256" key="1">
    <source>
        <dbReference type="ARBA" id="ARBA00006738"/>
    </source>
</evidence>
<dbReference type="PANTHER" id="PTHR34039">
    <property type="entry name" value="UPF0102 PROTEIN YRAN"/>
    <property type="match status" value="1"/>
</dbReference>
<dbReference type="InterPro" id="IPR011856">
    <property type="entry name" value="tRNA_endonuc-like_dom_sf"/>
</dbReference>